<dbReference type="EMBL" id="JAHLQK010000006">
    <property type="protein sequence ID" value="MBU5677703.1"/>
    <property type="molecule type" value="Genomic_DNA"/>
</dbReference>
<dbReference type="Pfam" id="PF04093">
    <property type="entry name" value="MreD"/>
    <property type="match status" value="1"/>
</dbReference>
<reference evidence="9 10" key="1">
    <citation type="submission" date="2021-06" db="EMBL/GenBank/DDBJ databases">
        <authorList>
            <person name="Sun Q."/>
            <person name="Li D."/>
        </authorList>
    </citation>
    <scope>NUCLEOTIDE SEQUENCE [LARGE SCALE GENOMIC DNA]</scope>
    <source>
        <strain evidence="9 10">MSJ-5</strain>
    </source>
</reference>
<dbReference type="PIRSF" id="PIRSF037497">
    <property type="entry name" value="MreD_Clostridium/Treponema_prd"/>
    <property type="match status" value="1"/>
</dbReference>
<comment type="caution">
    <text evidence="9">The sequence shown here is derived from an EMBL/GenBank/DDBJ whole genome shotgun (WGS) entry which is preliminary data.</text>
</comment>
<feature type="transmembrane region" description="Helical" evidence="8">
    <location>
        <begin position="27"/>
        <end position="44"/>
    </location>
</feature>
<protein>
    <submittedName>
        <fullName evidence="9">Rod shape-determining protein MreD</fullName>
    </submittedName>
</protein>
<dbReference type="NCBIfam" id="TIGR03426">
    <property type="entry name" value="shape_MreD"/>
    <property type="match status" value="1"/>
</dbReference>
<dbReference type="InterPro" id="IPR007227">
    <property type="entry name" value="Cell_shape_determining_MreD"/>
</dbReference>
<comment type="subcellular location">
    <subcellularLocation>
        <location evidence="1">Cell membrane</location>
        <topology evidence="1">Multi-pass membrane protein</topology>
    </subcellularLocation>
</comment>
<evidence type="ECO:0000313" key="9">
    <source>
        <dbReference type="EMBL" id="MBU5677703.1"/>
    </source>
</evidence>
<evidence type="ECO:0000256" key="4">
    <source>
        <dbReference type="ARBA" id="ARBA00022692"/>
    </source>
</evidence>
<keyword evidence="5" id="KW-0133">Cell shape</keyword>
<evidence type="ECO:0000256" key="2">
    <source>
        <dbReference type="ARBA" id="ARBA00007776"/>
    </source>
</evidence>
<dbReference type="Proteomes" id="UP000779508">
    <property type="component" value="Unassembled WGS sequence"/>
</dbReference>
<keyword evidence="3" id="KW-1003">Cell membrane</keyword>
<evidence type="ECO:0000256" key="5">
    <source>
        <dbReference type="ARBA" id="ARBA00022960"/>
    </source>
</evidence>
<keyword evidence="6 8" id="KW-1133">Transmembrane helix</keyword>
<organism evidence="9 10">
    <name type="scientific">Alkaliphilus flagellatus</name>
    <dbReference type="NCBI Taxonomy" id="2841507"/>
    <lineage>
        <taxon>Bacteria</taxon>
        <taxon>Bacillati</taxon>
        <taxon>Bacillota</taxon>
        <taxon>Clostridia</taxon>
        <taxon>Peptostreptococcales</taxon>
        <taxon>Natronincolaceae</taxon>
        <taxon>Alkaliphilus</taxon>
    </lineage>
</organism>
<evidence type="ECO:0000256" key="3">
    <source>
        <dbReference type="ARBA" id="ARBA00022475"/>
    </source>
</evidence>
<evidence type="ECO:0000256" key="8">
    <source>
        <dbReference type="SAM" id="Phobius"/>
    </source>
</evidence>
<proteinExistence type="inferred from homology"/>
<keyword evidence="4 8" id="KW-0812">Transmembrane</keyword>
<feature type="transmembrane region" description="Helical" evidence="8">
    <location>
        <begin position="134"/>
        <end position="152"/>
    </location>
</feature>
<comment type="similarity">
    <text evidence="2">Belongs to the MreD family.</text>
</comment>
<accession>A0ABS6G5Q8</accession>
<dbReference type="InterPro" id="IPR017225">
    <property type="entry name" value="Cell_shape_determin_MreD_prd"/>
</dbReference>
<gene>
    <name evidence="9" type="primary">mreD</name>
    <name evidence="9" type="ORF">KQI88_14880</name>
</gene>
<keyword evidence="10" id="KW-1185">Reference proteome</keyword>
<evidence type="ECO:0000256" key="6">
    <source>
        <dbReference type="ARBA" id="ARBA00022989"/>
    </source>
</evidence>
<feature type="transmembrane region" description="Helical" evidence="8">
    <location>
        <begin position="64"/>
        <end position="83"/>
    </location>
</feature>
<keyword evidence="7 8" id="KW-0472">Membrane</keyword>
<evidence type="ECO:0000313" key="10">
    <source>
        <dbReference type="Proteomes" id="UP000779508"/>
    </source>
</evidence>
<sequence length="165" mass="18903">MRPIIISLIVILNLILQSTVFQWFKIYGVLPNTALILVISFAIYSGKNKGAMIGFFVGILHDIVFGRTIGLNALVFMITGYLVGLMDQKIFKDNLIIPFTLTALATIFYETINLLLIFLLGYRIELFNVIKKMLIVEVIYNSILSLIIYFYVSKLFKSSLMKKRY</sequence>
<feature type="transmembrane region" description="Helical" evidence="8">
    <location>
        <begin position="95"/>
        <end position="122"/>
    </location>
</feature>
<name>A0ABS6G5Q8_9FIRM</name>
<evidence type="ECO:0000256" key="7">
    <source>
        <dbReference type="ARBA" id="ARBA00023136"/>
    </source>
</evidence>
<dbReference type="RefSeq" id="WP_216418648.1">
    <property type="nucleotide sequence ID" value="NZ_JAHLQK010000006.1"/>
</dbReference>
<evidence type="ECO:0000256" key="1">
    <source>
        <dbReference type="ARBA" id="ARBA00004651"/>
    </source>
</evidence>